<reference evidence="1" key="1">
    <citation type="submission" date="2021-06" db="EMBL/GenBank/DDBJ databases">
        <title>Parelaphostrongylus tenuis whole genome reference sequence.</title>
        <authorList>
            <person name="Garwood T.J."/>
            <person name="Larsen P.A."/>
            <person name="Fountain-Jones N.M."/>
            <person name="Garbe J.R."/>
            <person name="Macchietto M.G."/>
            <person name="Kania S.A."/>
            <person name="Gerhold R.W."/>
            <person name="Richards J.E."/>
            <person name="Wolf T.M."/>
        </authorList>
    </citation>
    <scope>NUCLEOTIDE SEQUENCE</scope>
    <source>
        <strain evidence="1">MNPRO001-30</strain>
        <tissue evidence="1">Meninges</tissue>
    </source>
</reference>
<protein>
    <submittedName>
        <fullName evidence="1">Uncharacterized protein</fullName>
    </submittedName>
</protein>
<gene>
    <name evidence="1" type="ORF">KIN20_011038</name>
</gene>
<accession>A0AAD5QM73</accession>
<keyword evidence="2" id="KW-1185">Reference proteome</keyword>
<evidence type="ECO:0000313" key="1">
    <source>
        <dbReference type="EMBL" id="KAJ1354190.1"/>
    </source>
</evidence>
<organism evidence="1 2">
    <name type="scientific">Parelaphostrongylus tenuis</name>
    <name type="common">Meningeal worm</name>
    <dbReference type="NCBI Taxonomy" id="148309"/>
    <lineage>
        <taxon>Eukaryota</taxon>
        <taxon>Metazoa</taxon>
        <taxon>Ecdysozoa</taxon>
        <taxon>Nematoda</taxon>
        <taxon>Chromadorea</taxon>
        <taxon>Rhabditida</taxon>
        <taxon>Rhabditina</taxon>
        <taxon>Rhabditomorpha</taxon>
        <taxon>Strongyloidea</taxon>
        <taxon>Metastrongylidae</taxon>
        <taxon>Parelaphostrongylus</taxon>
    </lineage>
</organism>
<name>A0AAD5QM73_PARTN</name>
<dbReference type="Proteomes" id="UP001196413">
    <property type="component" value="Unassembled WGS sequence"/>
</dbReference>
<comment type="caution">
    <text evidence="1">The sequence shown here is derived from an EMBL/GenBank/DDBJ whole genome shotgun (WGS) entry which is preliminary data.</text>
</comment>
<evidence type="ECO:0000313" key="2">
    <source>
        <dbReference type="Proteomes" id="UP001196413"/>
    </source>
</evidence>
<dbReference type="AlphaFoldDB" id="A0AAD5QM73"/>
<sequence length="126" mass="15272">MEATETRRKRYVAMVVLDAVHQRNQIPFDRNRKRFHRPTTAWERNRRYHGEMSERYGSRVNNKSSYDAAIRYALQYNTNVTYMRDLSQPLMYHETEKSIDSYQVHRKIIGYAKIEEERVLAELWPS</sequence>
<proteinExistence type="predicted"/>
<dbReference type="EMBL" id="JAHQIW010001996">
    <property type="protein sequence ID" value="KAJ1354190.1"/>
    <property type="molecule type" value="Genomic_DNA"/>
</dbReference>